<feature type="transmembrane region" description="Helical" evidence="5">
    <location>
        <begin position="114"/>
        <end position="135"/>
    </location>
</feature>
<feature type="transmembrane region" description="Helical" evidence="5">
    <location>
        <begin position="60"/>
        <end position="81"/>
    </location>
</feature>
<feature type="transmembrane region" description="Helical" evidence="5">
    <location>
        <begin position="18"/>
        <end position="40"/>
    </location>
</feature>
<feature type="compositionally biased region" description="Low complexity" evidence="6">
    <location>
        <begin position="971"/>
        <end position="980"/>
    </location>
</feature>
<evidence type="ECO:0000256" key="5">
    <source>
        <dbReference type="HAMAP-Rule" id="MF_01600"/>
    </source>
</evidence>
<evidence type="ECO:0000256" key="6">
    <source>
        <dbReference type="SAM" id="MobiDB-lite"/>
    </source>
</evidence>
<comment type="caution">
    <text evidence="7">The sequence shown here is derived from an EMBL/GenBank/DDBJ whole genome shotgun (WGS) entry which is preliminary data.</text>
</comment>
<feature type="transmembrane region" description="Helical" evidence="5">
    <location>
        <begin position="259"/>
        <end position="278"/>
    </location>
</feature>
<evidence type="ECO:0000256" key="2">
    <source>
        <dbReference type="ARBA" id="ARBA00022692"/>
    </source>
</evidence>
<feature type="transmembrane region" description="Helical" evidence="5">
    <location>
        <begin position="285"/>
        <end position="305"/>
    </location>
</feature>
<gene>
    <name evidence="7" type="ORF">ABCQ75_02855</name>
</gene>
<evidence type="ECO:0000256" key="3">
    <source>
        <dbReference type="ARBA" id="ARBA00022989"/>
    </source>
</evidence>
<dbReference type="Proteomes" id="UP001422074">
    <property type="component" value="Unassembled WGS sequence"/>
</dbReference>
<dbReference type="PANTHER" id="PTHR39344">
    <property type="entry name" value="UPF0182 PROTEIN SLL1060"/>
    <property type="match status" value="1"/>
</dbReference>
<feature type="region of interest" description="Disordered" evidence="6">
    <location>
        <begin position="894"/>
        <end position="926"/>
    </location>
</feature>
<dbReference type="PANTHER" id="PTHR39344:SF1">
    <property type="entry name" value="UPF0182 PROTEIN SLL1060"/>
    <property type="match status" value="1"/>
</dbReference>
<comment type="similarity">
    <text evidence="5">Belongs to the UPF0182 family.</text>
</comment>
<sequence>MTTRPEGSYSPLRRRRGALVPTIVIVGVLVVGFVFFSQLWTDVLWYQQLGFVEVFVRQNLARGLVFLVAAGVMAAAIYAAMRTAYRARPVYAPDGGPQDPLVRYQEQLEPVRRIVMAGVPIVFGLFAGAAAASQWQKVVLFLNQVPYGQSDPEFGIDLSFYLMTLPFLGTLVGYLLGVVVIAGIAGLLTHYLYGSIRISESGVYTARPAQLHLAITGAVLLLLVAANFWLDRYSSLYGSGGRFSGALYTDVNAVIPTKAILAAAAVIVAVLFIVAAVVGRWRLPLIGTAMLVITAILAGGVYPWAIQQFQVRPSEQNFEKRYVERNITLTRAAYGLDGVEVKPYQATTDATAGALRKDAQTTANIRLLDPTLVSSTFQQLEQYRPYYQFAPTLNVDRYMVDGKTQDTVIAVRELNPEGLSASQRTWYNQHIVYTHGYGVVAAYGNKSSSDGKPVFMQSGIPSTGVLGTDESYEPRIYFGEDSPEYSVVGAPEGAAPREQDRPQGGTGEAQYTFEGDGGPQVGGLFNKLLYATKFQSTDLLFSDGVNDESQILYDRNPRDRVEKVAPYLTIDGNIYPAVIDGRVKWIVDAYTTSQYFPYAQQQQLQQATADSQTAAGRTSQLPASSINYIRNSVKATVDAYDGSVTLYAWDPEEPLLKTWQKVFPNTVKPISEMSAGLISHVRYPEDLFKVQRELLTRYHVTDPVSLMKNDDVWSVPNDPTVATGVKQPPFYMTLQMPDQKAPSFQLTSSFIPQTVEGGVSREVMYGFLAADSDAGAKAGVKGPEYGKLRLLQLPTDTLVPGPGQVQNKFNSDPTVSQALNLLRQGASDVLNGNLLTLPVGGGLLYVQPVYVKSTGQTSYPTLQRVLVAFGDKIGFAPTLDAALDQLFGGDSGAAAGDSDKNGSGGKTPTPPAGGGTGGGTPSAQAELKAALQEANQAIKDGQAALAAGDFGAYGEAQKKLSAAIQRALEAEAAAAGTPAPTATPTPSPTQ</sequence>
<reference evidence="7 8" key="1">
    <citation type="submission" date="2024-05" db="EMBL/GenBank/DDBJ databases">
        <title>Sinomonas sp. nov., isolated from a waste landfill.</title>
        <authorList>
            <person name="Zhao Y."/>
        </authorList>
    </citation>
    <scope>NUCLEOTIDE SEQUENCE [LARGE SCALE GENOMIC DNA]</scope>
    <source>
        <strain evidence="7 8">CCTCC AB2014300</strain>
    </source>
</reference>
<dbReference type="InterPro" id="IPR005372">
    <property type="entry name" value="UPF0182"/>
</dbReference>
<accession>A0ABU9WY10</accession>
<dbReference type="Pfam" id="PF03699">
    <property type="entry name" value="UPF0182"/>
    <property type="match status" value="1"/>
</dbReference>
<evidence type="ECO:0000256" key="4">
    <source>
        <dbReference type="ARBA" id="ARBA00023136"/>
    </source>
</evidence>
<evidence type="ECO:0000313" key="8">
    <source>
        <dbReference type="Proteomes" id="UP001422074"/>
    </source>
</evidence>
<name>A0ABU9WY10_9MICC</name>
<dbReference type="EMBL" id="JBDFRB010000002">
    <property type="protein sequence ID" value="MEN2743479.1"/>
    <property type="molecule type" value="Genomic_DNA"/>
</dbReference>
<proteinExistence type="inferred from homology"/>
<comment type="subcellular location">
    <subcellularLocation>
        <location evidence="5">Cell membrane</location>
        <topology evidence="5">Multi-pass membrane protein</topology>
    </subcellularLocation>
</comment>
<feature type="compositionally biased region" description="Pro residues" evidence="6">
    <location>
        <begin position="981"/>
        <end position="990"/>
    </location>
</feature>
<dbReference type="RefSeq" id="WP_345883007.1">
    <property type="nucleotide sequence ID" value="NZ_JBDFRB010000002.1"/>
</dbReference>
<keyword evidence="1 5" id="KW-1003">Cell membrane</keyword>
<evidence type="ECO:0000256" key="1">
    <source>
        <dbReference type="ARBA" id="ARBA00022475"/>
    </source>
</evidence>
<keyword evidence="4 5" id="KW-0472">Membrane</keyword>
<protein>
    <recommendedName>
        <fullName evidence="5">UPF0182 protein ABCQ75_02855</fullName>
    </recommendedName>
</protein>
<keyword evidence="2 5" id="KW-0812">Transmembrane</keyword>
<keyword evidence="3 5" id="KW-1133">Transmembrane helix</keyword>
<dbReference type="HAMAP" id="MF_01600">
    <property type="entry name" value="UPF0182"/>
    <property type="match status" value="1"/>
</dbReference>
<evidence type="ECO:0000313" key="7">
    <source>
        <dbReference type="EMBL" id="MEN2743479.1"/>
    </source>
</evidence>
<organism evidence="7 8">
    <name type="scientific">Sinomonas halotolerans</name>
    <dbReference type="NCBI Taxonomy" id="1644133"/>
    <lineage>
        <taxon>Bacteria</taxon>
        <taxon>Bacillati</taxon>
        <taxon>Actinomycetota</taxon>
        <taxon>Actinomycetes</taxon>
        <taxon>Micrococcales</taxon>
        <taxon>Micrococcaceae</taxon>
        <taxon>Sinomonas</taxon>
    </lineage>
</organism>
<feature type="region of interest" description="Disordered" evidence="6">
    <location>
        <begin position="489"/>
        <end position="512"/>
    </location>
</feature>
<keyword evidence="8" id="KW-1185">Reference proteome</keyword>
<feature type="transmembrane region" description="Helical" evidence="5">
    <location>
        <begin position="213"/>
        <end position="230"/>
    </location>
</feature>
<feature type="region of interest" description="Disordered" evidence="6">
    <location>
        <begin position="971"/>
        <end position="990"/>
    </location>
</feature>
<feature type="transmembrane region" description="Helical" evidence="5">
    <location>
        <begin position="171"/>
        <end position="193"/>
    </location>
</feature>